<dbReference type="InterPro" id="IPR050471">
    <property type="entry name" value="AB_hydrolase"/>
</dbReference>
<evidence type="ECO:0000259" key="1">
    <source>
        <dbReference type="Pfam" id="PF12697"/>
    </source>
</evidence>
<dbReference type="Proteomes" id="UP001501612">
    <property type="component" value="Unassembled WGS sequence"/>
</dbReference>
<name>A0ABN2PRS2_9ACTN</name>
<dbReference type="Gene3D" id="3.40.50.1820">
    <property type="entry name" value="alpha/beta hydrolase"/>
    <property type="match status" value="1"/>
</dbReference>
<keyword evidence="3" id="KW-1185">Reference proteome</keyword>
<gene>
    <name evidence="2" type="ORF">GCM10009737_30820</name>
</gene>
<proteinExistence type="predicted"/>
<dbReference type="PANTHER" id="PTHR43433">
    <property type="entry name" value="HYDROLASE, ALPHA/BETA FOLD FAMILY PROTEIN"/>
    <property type="match status" value="1"/>
</dbReference>
<organism evidence="2 3">
    <name type="scientific">Nocardioides lentus</name>
    <dbReference type="NCBI Taxonomy" id="338077"/>
    <lineage>
        <taxon>Bacteria</taxon>
        <taxon>Bacillati</taxon>
        <taxon>Actinomycetota</taxon>
        <taxon>Actinomycetes</taxon>
        <taxon>Propionibacteriales</taxon>
        <taxon>Nocardioidaceae</taxon>
        <taxon>Nocardioides</taxon>
    </lineage>
</organism>
<dbReference type="RefSeq" id="WP_344008479.1">
    <property type="nucleotide sequence ID" value="NZ_BAAAMY010000007.1"/>
</dbReference>
<feature type="domain" description="AB hydrolase-1" evidence="1">
    <location>
        <begin position="87"/>
        <end position="342"/>
    </location>
</feature>
<dbReference type="SUPFAM" id="SSF53474">
    <property type="entry name" value="alpha/beta-Hydrolases"/>
    <property type="match status" value="1"/>
</dbReference>
<dbReference type="Pfam" id="PF12697">
    <property type="entry name" value="Abhydrolase_6"/>
    <property type="match status" value="1"/>
</dbReference>
<dbReference type="EMBL" id="BAAAMY010000007">
    <property type="protein sequence ID" value="GAA1926798.1"/>
    <property type="molecule type" value="Genomic_DNA"/>
</dbReference>
<dbReference type="InterPro" id="IPR029058">
    <property type="entry name" value="AB_hydrolase_fold"/>
</dbReference>
<accession>A0ABN2PRS2</accession>
<dbReference type="PANTHER" id="PTHR43433:SF1">
    <property type="entry name" value="BLL5160 PROTEIN"/>
    <property type="match status" value="1"/>
</dbReference>
<dbReference type="InterPro" id="IPR000073">
    <property type="entry name" value="AB_hydrolase_1"/>
</dbReference>
<sequence>MKRGVVGLIAGVAGLTVTGAAAGAAVHRRRSIAGRSLGREHELGSLRATPLTVVADDGVPLHVEVDEVDEVDRPEQGDGGAAGPVTVVLVHGYALNLDCWHFQRAALRGRLRTVLYDQRSHGRSGRSEPEHATIDQLGSDLARVLEEVTEGPVVLVGHSMGGMTLLALAEQRPELFADRVVGVGLVATAAGGLQPHKSVLPMLPSTIGGELSTRLVALLSRGHHAVDGVRRLGRDVAFVATDMFAFGGPVPETMLAFVDDMLAATPFEVLADFFPSFRRLDKYAALGALEGVPTVVVGATKDRMTPIRLSRRLAEGVPGAELVECEGAGHLVILEQHERVDEALATLVERATELARERAA</sequence>
<evidence type="ECO:0000313" key="3">
    <source>
        <dbReference type="Proteomes" id="UP001501612"/>
    </source>
</evidence>
<dbReference type="GO" id="GO:0016787">
    <property type="term" value="F:hydrolase activity"/>
    <property type="evidence" value="ECO:0007669"/>
    <property type="project" value="UniProtKB-KW"/>
</dbReference>
<reference evidence="2 3" key="1">
    <citation type="journal article" date="2019" name="Int. J. Syst. Evol. Microbiol.">
        <title>The Global Catalogue of Microorganisms (GCM) 10K type strain sequencing project: providing services to taxonomists for standard genome sequencing and annotation.</title>
        <authorList>
            <consortium name="The Broad Institute Genomics Platform"/>
            <consortium name="The Broad Institute Genome Sequencing Center for Infectious Disease"/>
            <person name="Wu L."/>
            <person name="Ma J."/>
        </authorList>
    </citation>
    <scope>NUCLEOTIDE SEQUENCE [LARGE SCALE GENOMIC DNA]</scope>
    <source>
        <strain evidence="2 3">JCM 14046</strain>
    </source>
</reference>
<protein>
    <submittedName>
        <fullName evidence="2">Alpha/beta hydrolase</fullName>
    </submittedName>
</protein>
<evidence type="ECO:0000313" key="2">
    <source>
        <dbReference type="EMBL" id="GAA1926798.1"/>
    </source>
</evidence>
<keyword evidence="2" id="KW-0378">Hydrolase</keyword>
<comment type="caution">
    <text evidence="2">The sequence shown here is derived from an EMBL/GenBank/DDBJ whole genome shotgun (WGS) entry which is preliminary data.</text>
</comment>